<dbReference type="PRINTS" id="PR00097">
    <property type="entry name" value="ANTSNTHASEII"/>
</dbReference>
<dbReference type="PANTHER" id="PTHR11236">
    <property type="entry name" value="AMINOBENZOATE/ANTHRANILATE SYNTHASE"/>
    <property type="match status" value="1"/>
</dbReference>
<protein>
    <recommendedName>
        <fullName evidence="1">anthranilate synthase</fullName>
        <ecNumber evidence="1">4.1.3.27</ecNumber>
    </recommendedName>
</protein>
<accession>A0AAE3W5N1</accession>
<dbReference type="SUPFAM" id="SSF52317">
    <property type="entry name" value="Class I glutamine amidotransferase-like"/>
    <property type="match status" value="1"/>
</dbReference>
<feature type="domain" description="Glutamine amidotransferase" evidence="5">
    <location>
        <begin position="440"/>
        <end position="619"/>
    </location>
</feature>
<dbReference type="GO" id="GO:0004049">
    <property type="term" value="F:anthranilate synthase activity"/>
    <property type="evidence" value="ECO:0007669"/>
    <property type="project" value="UniProtKB-EC"/>
</dbReference>
<dbReference type="PANTHER" id="PTHR11236:SF49">
    <property type="entry name" value="ANTHRANILATE SYNTHASE COMPONENT 1"/>
    <property type="match status" value="1"/>
</dbReference>
<dbReference type="PRINTS" id="PR00096">
    <property type="entry name" value="GATASE"/>
</dbReference>
<dbReference type="EC" id="4.1.3.27" evidence="1"/>
<keyword evidence="3" id="KW-0456">Lyase</keyword>
<reference evidence="7 8" key="1">
    <citation type="submission" date="2023-07" db="EMBL/GenBank/DDBJ databases">
        <title>Sequencing the genomes of 1000 actinobacteria strains.</title>
        <authorList>
            <person name="Klenk H.-P."/>
        </authorList>
    </citation>
    <scope>NUCLEOTIDE SEQUENCE [LARGE SCALE GENOMIC DNA]</scope>
    <source>
        <strain evidence="7 8">DSM 44709</strain>
    </source>
</reference>
<name>A0AAE3W5N1_9ACTN</name>
<sequence length="629" mass="66000">MTAPLRTGPEPLTAARARAVLRDGVPAFAVLRRGDGPVEVLVGDVHEHALIADLPLPPPDAPGTGPDLVAVLPYRQIAERGLACVDDGVPLLAMPVRAAGRLTTAEALAALPDDRVPLTGGGFDVSDRAYADAVRRVVTGAIGRGAGSNVVLRRRYRAVAPDWSARAALAVLGRLLRAETGAYWTFLFHGGGRTLIGASPECHVRLADGRATMHPISGTYRYPPGGPTEEGLRAFLADRKESEELLMVADEELKIMARACAGPRLTGPYLRPMSRLAHTEYLVTGPARLGARDLLRETLPAPTVTGSPVPSACRVIAAHERDGRGYYAGAIALAGRAGGRRTLDSALLIRTADVDPRGHVEISAGATLVRHSDPAVEAAETRVKASALLAAFSGTVAPARPVPLPPLPAGLLSARNAGLSRFWRGAPVRPAGELAGRRAVIVDAEDGFTAMLAELARALGLAVRVTPLTTYRPGLEDLVILGPGPGDPRDLADPRIARLRALAGELVASRAPTLAVCLGHQAVAATLGLPIRALPRPEQGVQRVVRLDGRPERVGFYNTFAALSGVDAIDCPLTGDRVGVLRDPATGVVHGLAKPALRTVQFHVESLLTENGPAVLRRLMTACFSPAIV</sequence>
<organism evidence="7 8">
    <name type="scientific">Catenuloplanes indicus</name>
    <dbReference type="NCBI Taxonomy" id="137267"/>
    <lineage>
        <taxon>Bacteria</taxon>
        <taxon>Bacillati</taxon>
        <taxon>Actinomycetota</taxon>
        <taxon>Actinomycetes</taxon>
        <taxon>Micromonosporales</taxon>
        <taxon>Micromonosporaceae</taxon>
        <taxon>Catenuloplanes</taxon>
    </lineage>
</organism>
<feature type="domain" description="Chorismate-utilising enzyme C-terminal" evidence="6">
    <location>
        <begin position="128"/>
        <end position="384"/>
    </location>
</feature>
<dbReference type="Gene3D" id="3.60.120.10">
    <property type="entry name" value="Anthranilate synthase"/>
    <property type="match status" value="1"/>
</dbReference>
<keyword evidence="7" id="KW-0808">Transferase</keyword>
<keyword evidence="7" id="KW-0032">Aminotransferase</keyword>
<evidence type="ECO:0000259" key="5">
    <source>
        <dbReference type="Pfam" id="PF00117"/>
    </source>
</evidence>
<dbReference type="GO" id="GO:0008483">
    <property type="term" value="F:transaminase activity"/>
    <property type="evidence" value="ECO:0007669"/>
    <property type="project" value="UniProtKB-KW"/>
</dbReference>
<dbReference type="InterPro" id="IPR029062">
    <property type="entry name" value="Class_I_gatase-like"/>
</dbReference>
<evidence type="ECO:0000256" key="2">
    <source>
        <dbReference type="ARBA" id="ARBA00022962"/>
    </source>
</evidence>
<dbReference type="InterPro" id="IPR017926">
    <property type="entry name" value="GATASE"/>
</dbReference>
<comment type="catalytic activity">
    <reaction evidence="4">
        <text>chorismate + L-glutamine = anthranilate + pyruvate + L-glutamate + H(+)</text>
        <dbReference type="Rhea" id="RHEA:21732"/>
        <dbReference type="ChEBI" id="CHEBI:15361"/>
        <dbReference type="ChEBI" id="CHEBI:15378"/>
        <dbReference type="ChEBI" id="CHEBI:16567"/>
        <dbReference type="ChEBI" id="CHEBI:29748"/>
        <dbReference type="ChEBI" id="CHEBI:29985"/>
        <dbReference type="ChEBI" id="CHEBI:58359"/>
        <dbReference type="EC" id="4.1.3.27"/>
    </reaction>
</comment>
<evidence type="ECO:0000313" key="7">
    <source>
        <dbReference type="EMBL" id="MDQ0369747.1"/>
    </source>
</evidence>
<dbReference type="Pfam" id="PF00117">
    <property type="entry name" value="GATase"/>
    <property type="match status" value="1"/>
</dbReference>
<dbReference type="RefSeq" id="WP_307245196.1">
    <property type="nucleotide sequence ID" value="NZ_JAUSUZ010000001.1"/>
</dbReference>
<dbReference type="CDD" id="cd01743">
    <property type="entry name" value="GATase1_Anthranilate_Synthase"/>
    <property type="match status" value="1"/>
</dbReference>
<dbReference type="InterPro" id="IPR015890">
    <property type="entry name" value="Chorismate_C"/>
</dbReference>
<dbReference type="Gene3D" id="3.40.50.880">
    <property type="match status" value="1"/>
</dbReference>
<gene>
    <name evidence="7" type="ORF">J2S42_006416</name>
</gene>
<dbReference type="Proteomes" id="UP001240236">
    <property type="component" value="Unassembled WGS sequence"/>
</dbReference>
<evidence type="ECO:0000256" key="1">
    <source>
        <dbReference type="ARBA" id="ARBA00012266"/>
    </source>
</evidence>
<dbReference type="GO" id="GO:0000162">
    <property type="term" value="P:L-tryptophan biosynthetic process"/>
    <property type="evidence" value="ECO:0007669"/>
    <property type="project" value="TreeGrafter"/>
</dbReference>
<dbReference type="SUPFAM" id="SSF56322">
    <property type="entry name" value="ADC synthase"/>
    <property type="match status" value="1"/>
</dbReference>
<dbReference type="InterPro" id="IPR006221">
    <property type="entry name" value="TrpG/PapA_dom"/>
</dbReference>
<evidence type="ECO:0000259" key="6">
    <source>
        <dbReference type="Pfam" id="PF00425"/>
    </source>
</evidence>
<dbReference type="PRINTS" id="PR00099">
    <property type="entry name" value="CPSGATASE"/>
</dbReference>
<dbReference type="InterPro" id="IPR005801">
    <property type="entry name" value="ADC_synthase"/>
</dbReference>
<proteinExistence type="predicted"/>
<keyword evidence="8" id="KW-1185">Reference proteome</keyword>
<evidence type="ECO:0000313" key="8">
    <source>
        <dbReference type="Proteomes" id="UP001240236"/>
    </source>
</evidence>
<keyword evidence="2" id="KW-0315">Glutamine amidotransferase</keyword>
<dbReference type="EMBL" id="JAUSUZ010000001">
    <property type="protein sequence ID" value="MDQ0369747.1"/>
    <property type="molecule type" value="Genomic_DNA"/>
</dbReference>
<evidence type="ECO:0000256" key="3">
    <source>
        <dbReference type="ARBA" id="ARBA00023239"/>
    </source>
</evidence>
<dbReference type="InterPro" id="IPR019999">
    <property type="entry name" value="Anth_synth_I-like"/>
</dbReference>
<dbReference type="AlphaFoldDB" id="A0AAE3W5N1"/>
<evidence type="ECO:0000256" key="4">
    <source>
        <dbReference type="ARBA" id="ARBA00047683"/>
    </source>
</evidence>
<dbReference type="PROSITE" id="PS51273">
    <property type="entry name" value="GATASE_TYPE_1"/>
    <property type="match status" value="1"/>
</dbReference>
<comment type="caution">
    <text evidence="7">The sequence shown here is derived from an EMBL/GenBank/DDBJ whole genome shotgun (WGS) entry which is preliminary data.</text>
</comment>
<dbReference type="Pfam" id="PF00425">
    <property type="entry name" value="Chorismate_bind"/>
    <property type="match status" value="1"/>
</dbReference>